<protein>
    <submittedName>
        <fullName evidence="1">Uncharacterized protein</fullName>
    </submittedName>
</protein>
<sequence length="71" mass="8074">FAGGLAILIACEMYSLLGRHDLYLMGRIFTLCLFVTQLALTDVLPWLDSSHWANPTLAQRRVYIVYIVILC</sequence>
<feature type="non-terminal residue" evidence="1">
    <location>
        <position position="1"/>
    </location>
</feature>
<name>A0A9K3DBV3_9EUKA</name>
<evidence type="ECO:0000313" key="2">
    <source>
        <dbReference type="Proteomes" id="UP000265618"/>
    </source>
</evidence>
<dbReference type="AlphaFoldDB" id="A0A9K3DBV3"/>
<proteinExistence type="predicted"/>
<reference evidence="1 2" key="1">
    <citation type="journal article" date="2018" name="PLoS ONE">
        <title>The draft genome of Kipferlia bialata reveals reductive genome evolution in fornicate parasites.</title>
        <authorList>
            <person name="Tanifuji G."/>
            <person name="Takabayashi S."/>
            <person name="Kume K."/>
            <person name="Takagi M."/>
            <person name="Nakayama T."/>
            <person name="Kamikawa R."/>
            <person name="Inagaki Y."/>
            <person name="Hashimoto T."/>
        </authorList>
    </citation>
    <scope>NUCLEOTIDE SEQUENCE [LARGE SCALE GENOMIC DNA]</scope>
    <source>
        <strain evidence="1">NY0173</strain>
    </source>
</reference>
<organism evidence="1 2">
    <name type="scientific">Kipferlia bialata</name>
    <dbReference type="NCBI Taxonomy" id="797122"/>
    <lineage>
        <taxon>Eukaryota</taxon>
        <taxon>Metamonada</taxon>
        <taxon>Carpediemonas-like organisms</taxon>
        <taxon>Kipferlia</taxon>
    </lineage>
</organism>
<keyword evidence="2" id="KW-1185">Reference proteome</keyword>
<comment type="caution">
    <text evidence="1">The sequence shown here is derived from an EMBL/GenBank/DDBJ whole genome shotgun (WGS) entry which is preliminary data.</text>
</comment>
<accession>A0A9K3DBV3</accession>
<gene>
    <name evidence="1" type="ORF">KIPB_015456</name>
</gene>
<dbReference type="Proteomes" id="UP000265618">
    <property type="component" value="Unassembled WGS sequence"/>
</dbReference>
<dbReference type="EMBL" id="BDIP01008679">
    <property type="protein sequence ID" value="GIQ91957.1"/>
    <property type="molecule type" value="Genomic_DNA"/>
</dbReference>
<evidence type="ECO:0000313" key="1">
    <source>
        <dbReference type="EMBL" id="GIQ91957.1"/>
    </source>
</evidence>